<keyword evidence="4" id="KW-1185">Reference proteome</keyword>
<dbReference type="SUPFAM" id="SSF63446">
    <property type="entry name" value="Type I dockerin domain"/>
    <property type="match status" value="1"/>
</dbReference>
<feature type="region of interest" description="Disordered" evidence="1">
    <location>
        <begin position="891"/>
        <end position="918"/>
    </location>
</feature>
<name>A0A5C6F8D5_9BACT</name>
<dbReference type="InterPro" id="IPR006626">
    <property type="entry name" value="PbH1"/>
</dbReference>
<proteinExistence type="predicted"/>
<dbReference type="GO" id="GO:0000272">
    <property type="term" value="P:polysaccharide catabolic process"/>
    <property type="evidence" value="ECO:0007669"/>
    <property type="project" value="InterPro"/>
</dbReference>
<protein>
    <submittedName>
        <fullName evidence="3">Dockerin type I repeat protein</fullName>
    </submittedName>
</protein>
<dbReference type="NCBIfam" id="NF041518">
    <property type="entry name" value="choice_anch_Q"/>
    <property type="match status" value="1"/>
</dbReference>
<evidence type="ECO:0000313" key="4">
    <source>
        <dbReference type="Proteomes" id="UP000318288"/>
    </source>
</evidence>
<feature type="domain" description="Right handed beta helix" evidence="2">
    <location>
        <begin position="153"/>
        <end position="345"/>
    </location>
</feature>
<dbReference type="GO" id="GO:0004553">
    <property type="term" value="F:hydrolase activity, hydrolyzing O-glycosyl compounds"/>
    <property type="evidence" value="ECO:0007669"/>
    <property type="project" value="InterPro"/>
</dbReference>
<dbReference type="EMBL" id="SJPW01000003">
    <property type="protein sequence ID" value="TWU56617.1"/>
    <property type="molecule type" value="Genomic_DNA"/>
</dbReference>
<dbReference type="InterPro" id="IPR036439">
    <property type="entry name" value="Dockerin_dom_sf"/>
</dbReference>
<dbReference type="Proteomes" id="UP000318288">
    <property type="component" value="Unassembled WGS sequence"/>
</dbReference>
<dbReference type="InterPro" id="IPR039448">
    <property type="entry name" value="Beta_helix"/>
</dbReference>
<evidence type="ECO:0000313" key="3">
    <source>
        <dbReference type="EMBL" id="TWU56617.1"/>
    </source>
</evidence>
<evidence type="ECO:0000256" key="1">
    <source>
        <dbReference type="SAM" id="MobiDB-lite"/>
    </source>
</evidence>
<dbReference type="Pfam" id="PF13229">
    <property type="entry name" value="Beta_helix"/>
    <property type="match status" value="1"/>
</dbReference>
<evidence type="ECO:0000259" key="2">
    <source>
        <dbReference type="Pfam" id="PF13229"/>
    </source>
</evidence>
<gene>
    <name evidence="3" type="ORF">Poly51_25330</name>
</gene>
<sequence length="933" mass="95946">MRGTNAPYPNSLETRNPSQTPREAFPPETRVRPHAKRFLLDVVADDGVVSLREAIESANGLAGTDTITFAPTIDGQPIQLSAELGQLSITDSVGISGNGSTQTIVDANQQSRVLSIEGDAIDVNLSGLAVTGGKTTGSNEWNVQPIDDHGGGGIRFLSSGTLTATDSVLSANSTSGELAAGGGIFTSTGNVTLIRSTLSNNRTTGGFAYGGGVRSEFGVVTLIDSTVSDNHTTGIASDGGGISAGGGNVTLTGSTVSSNSTAGENAKGAGIQAYQGDVTVTESTISNNVTEGFLGKGGGIFAHSGKVTLTDSILSGNRTAGPAAGQGGGIYLGMGSGSATLLNSTLSGNSTSGADSWGGGIYSFGSSVTLTGSTLSGNRTTGNGSSGGGIASYGKVTLFGSTLSNNRADGTDSDGGGLWFGPTSVSIMGSTVTGNTASGTGGGLATPEDVYDRNLKIHNSIIAGNTARINSDLELPITPESPFDLKSSIIGDNEGTSLTASETADANGNLIGTPAALIDPLLGPLQDNGGLTLTHDLLPNSPAIDAGDNGLLAGQMHDQRGAAFTRTFNVRADIGAVEYVDPSIVTLPNATSSIAIESGDIVVRSADQVVFQSAIETLTRLRTVGTPGDDTIELKTAHLSDTAVLEVSGGPGENTLLVDVASLDLTKQESLSVENFSRIDLRDDRPNVLTLDARAVSTMSPVDKAITILGDLGIDQFVFSDVANWRMDAPENFDGQDMQVTVNQITGERVRSNTSSGWHNLLVPSDINNSGDVTASDALLIINELGRRAYSIATSGVLNSPVTDAPFPGNFYDQNSDGSVTSVDALRVINQLSRMNSRDDVPGEVQQSTDTFNQIVVEPPLGSDFVLRREPLESYSLSLLPWQSQVSSSQSTSTLAIGESETVPAQSESPESSAERIDQWLTEMAVATKISET</sequence>
<feature type="region of interest" description="Disordered" evidence="1">
    <location>
        <begin position="1"/>
        <end position="29"/>
    </location>
</feature>
<feature type="compositionally biased region" description="Polar residues" evidence="1">
    <location>
        <begin position="7"/>
        <end position="21"/>
    </location>
</feature>
<accession>A0A5C6F8D5</accession>
<dbReference type="SUPFAM" id="SSF51126">
    <property type="entry name" value="Pectin lyase-like"/>
    <property type="match status" value="2"/>
</dbReference>
<dbReference type="AlphaFoldDB" id="A0A5C6F8D5"/>
<dbReference type="Pfam" id="PF00404">
    <property type="entry name" value="Dockerin_1"/>
    <property type="match status" value="1"/>
</dbReference>
<reference evidence="3 4" key="1">
    <citation type="submission" date="2019-02" db="EMBL/GenBank/DDBJ databases">
        <title>Deep-cultivation of Planctomycetes and their phenomic and genomic characterization uncovers novel biology.</title>
        <authorList>
            <person name="Wiegand S."/>
            <person name="Jogler M."/>
            <person name="Boedeker C."/>
            <person name="Pinto D."/>
            <person name="Vollmers J."/>
            <person name="Rivas-Marin E."/>
            <person name="Kohn T."/>
            <person name="Peeters S.H."/>
            <person name="Heuer A."/>
            <person name="Rast P."/>
            <person name="Oberbeckmann S."/>
            <person name="Bunk B."/>
            <person name="Jeske O."/>
            <person name="Meyerdierks A."/>
            <person name="Storesund J.E."/>
            <person name="Kallscheuer N."/>
            <person name="Luecker S."/>
            <person name="Lage O.M."/>
            <person name="Pohl T."/>
            <person name="Merkel B.J."/>
            <person name="Hornburger P."/>
            <person name="Mueller R.-W."/>
            <person name="Bruemmer F."/>
            <person name="Labrenz M."/>
            <person name="Spormann A.M."/>
            <person name="Op Den Camp H."/>
            <person name="Overmann J."/>
            <person name="Amann R."/>
            <person name="Jetten M.S.M."/>
            <person name="Mascher T."/>
            <person name="Medema M.H."/>
            <person name="Devos D.P."/>
            <person name="Kaster A.-K."/>
            <person name="Ovreas L."/>
            <person name="Rohde M."/>
            <person name="Galperin M.Y."/>
            <person name="Jogler C."/>
        </authorList>
    </citation>
    <scope>NUCLEOTIDE SEQUENCE [LARGE SCALE GENOMIC DNA]</scope>
    <source>
        <strain evidence="3 4">Poly51</strain>
    </source>
</reference>
<dbReference type="InterPro" id="IPR012334">
    <property type="entry name" value="Pectin_lyas_fold"/>
</dbReference>
<dbReference type="InterPro" id="IPR059226">
    <property type="entry name" value="Choice_anch_Q_dom"/>
</dbReference>
<comment type="caution">
    <text evidence="3">The sequence shown here is derived from an EMBL/GenBank/DDBJ whole genome shotgun (WGS) entry which is preliminary data.</text>
</comment>
<dbReference type="Gene3D" id="2.160.20.10">
    <property type="entry name" value="Single-stranded right-handed beta-helix, Pectin lyase-like"/>
    <property type="match status" value="1"/>
</dbReference>
<dbReference type="InterPro" id="IPR002105">
    <property type="entry name" value="Dockerin_1_rpt"/>
</dbReference>
<dbReference type="InterPro" id="IPR011050">
    <property type="entry name" value="Pectin_lyase_fold/virulence"/>
</dbReference>
<organism evidence="3 4">
    <name type="scientific">Rubripirellula tenax</name>
    <dbReference type="NCBI Taxonomy" id="2528015"/>
    <lineage>
        <taxon>Bacteria</taxon>
        <taxon>Pseudomonadati</taxon>
        <taxon>Planctomycetota</taxon>
        <taxon>Planctomycetia</taxon>
        <taxon>Pirellulales</taxon>
        <taxon>Pirellulaceae</taxon>
        <taxon>Rubripirellula</taxon>
    </lineage>
</organism>
<dbReference type="SMART" id="SM00710">
    <property type="entry name" value="PbH1"/>
    <property type="match status" value="8"/>
</dbReference>
<dbReference type="RefSeq" id="WP_186775501.1">
    <property type="nucleotide sequence ID" value="NZ_SJPW01000003.1"/>
</dbReference>